<dbReference type="PANTHER" id="PTHR23084">
    <property type="entry name" value="PHOSPHATIDYLINOSITOL-4-PHOSPHATE 5-KINASE RELATED"/>
    <property type="match status" value="1"/>
</dbReference>
<evidence type="ECO:0000256" key="2">
    <source>
        <dbReference type="SAM" id="MobiDB-lite"/>
    </source>
</evidence>
<evidence type="ECO:0008006" key="5">
    <source>
        <dbReference type="Google" id="ProtNLM"/>
    </source>
</evidence>
<evidence type="ECO:0000256" key="1">
    <source>
        <dbReference type="ARBA" id="ARBA00022737"/>
    </source>
</evidence>
<evidence type="ECO:0000313" key="3">
    <source>
        <dbReference type="EMBL" id="TNV82234.1"/>
    </source>
</evidence>
<protein>
    <recommendedName>
        <fullName evidence="5">MORN repeat protein</fullName>
    </recommendedName>
</protein>
<dbReference type="OrthoDB" id="282259at2759"/>
<gene>
    <name evidence="3" type="ORF">FGO68_gene9293</name>
</gene>
<sequence>MVDGKRDGYGIVYSTTHDNNTWLYECEWKQGSPVNKGRYIWILNNKWRKYEGPLMNGYLLTGTGSMQNEDGHSYQGDYKQGERQGQGQWNWSNRDSFLGQWQNDSRIGQGRYTNADGTYYEGEWMGDKQVGVHKHYNKDGVLTKEQDHK</sequence>
<dbReference type="SMART" id="SM00698">
    <property type="entry name" value="MORN"/>
    <property type="match status" value="2"/>
</dbReference>
<accession>A0A8J8T4S3</accession>
<dbReference type="PANTHER" id="PTHR23084:SF263">
    <property type="entry name" value="MORN REPEAT-CONTAINING PROTEIN 1"/>
    <property type="match status" value="1"/>
</dbReference>
<keyword evidence="4" id="KW-1185">Reference proteome</keyword>
<name>A0A8J8T4S3_HALGN</name>
<dbReference type="Proteomes" id="UP000785679">
    <property type="component" value="Unassembled WGS sequence"/>
</dbReference>
<dbReference type="InterPro" id="IPR003409">
    <property type="entry name" value="MORN"/>
</dbReference>
<feature type="region of interest" description="Disordered" evidence="2">
    <location>
        <begin position="70"/>
        <end position="91"/>
    </location>
</feature>
<keyword evidence="1" id="KW-0677">Repeat</keyword>
<dbReference type="AlphaFoldDB" id="A0A8J8T4S3"/>
<proteinExistence type="predicted"/>
<reference evidence="3" key="1">
    <citation type="submission" date="2019-06" db="EMBL/GenBank/DDBJ databases">
        <authorList>
            <person name="Zheng W."/>
        </authorList>
    </citation>
    <scope>NUCLEOTIDE SEQUENCE</scope>
    <source>
        <strain evidence="3">QDHG01</strain>
    </source>
</reference>
<dbReference type="EMBL" id="RRYP01005215">
    <property type="protein sequence ID" value="TNV82234.1"/>
    <property type="molecule type" value="Genomic_DNA"/>
</dbReference>
<dbReference type="Gene3D" id="2.20.110.10">
    <property type="entry name" value="Histone H3 K4-specific methyltransferase SET7/9 N-terminal domain"/>
    <property type="match status" value="1"/>
</dbReference>
<dbReference type="SUPFAM" id="SSF82185">
    <property type="entry name" value="Histone H3 K4-specific methyltransferase SET7/9 N-terminal domain"/>
    <property type="match status" value="1"/>
</dbReference>
<organism evidence="3 4">
    <name type="scientific">Halteria grandinella</name>
    <dbReference type="NCBI Taxonomy" id="5974"/>
    <lineage>
        <taxon>Eukaryota</taxon>
        <taxon>Sar</taxon>
        <taxon>Alveolata</taxon>
        <taxon>Ciliophora</taxon>
        <taxon>Intramacronucleata</taxon>
        <taxon>Spirotrichea</taxon>
        <taxon>Stichotrichia</taxon>
        <taxon>Sporadotrichida</taxon>
        <taxon>Halteriidae</taxon>
        <taxon>Halteria</taxon>
    </lineage>
</organism>
<dbReference type="Pfam" id="PF02493">
    <property type="entry name" value="MORN"/>
    <property type="match status" value="5"/>
</dbReference>
<comment type="caution">
    <text evidence="3">The sequence shown here is derived from an EMBL/GenBank/DDBJ whole genome shotgun (WGS) entry which is preliminary data.</text>
</comment>
<evidence type="ECO:0000313" key="4">
    <source>
        <dbReference type="Proteomes" id="UP000785679"/>
    </source>
</evidence>